<organism evidence="2">
    <name type="scientific">uncultured Caudovirales phage</name>
    <dbReference type="NCBI Taxonomy" id="2100421"/>
    <lineage>
        <taxon>Viruses</taxon>
        <taxon>Duplodnaviria</taxon>
        <taxon>Heunggongvirae</taxon>
        <taxon>Uroviricota</taxon>
        <taxon>Caudoviricetes</taxon>
        <taxon>Peduoviridae</taxon>
        <taxon>Maltschvirus</taxon>
        <taxon>Maltschvirus maltsch</taxon>
    </lineage>
</organism>
<feature type="compositionally biased region" description="Acidic residues" evidence="1">
    <location>
        <begin position="155"/>
        <end position="166"/>
    </location>
</feature>
<reference evidence="2" key="1">
    <citation type="submission" date="2020-05" db="EMBL/GenBank/DDBJ databases">
        <authorList>
            <person name="Chiriac C."/>
            <person name="Salcher M."/>
            <person name="Ghai R."/>
            <person name="Kavagutti S V."/>
        </authorList>
    </citation>
    <scope>NUCLEOTIDE SEQUENCE</scope>
</reference>
<name>A0A6J7WW59_9CAUD</name>
<feature type="region of interest" description="Disordered" evidence="1">
    <location>
        <begin position="141"/>
        <end position="193"/>
    </location>
</feature>
<accession>A0A6J7WW59</accession>
<protein>
    <submittedName>
        <fullName evidence="2">Uncharacterized protein</fullName>
    </submittedName>
</protein>
<feature type="compositionally biased region" description="Basic and acidic residues" evidence="1">
    <location>
        <begin position="175"/>
        <end position="193"/>
    </location>
</feature>
<feature type="compositionally biased region" description="Basic and acidic residues" evidence="1">
    <location>
        <begin position="141"/>
        <end position="154"/>
    </location>
</feature>
<proteinExistence type="predicted"/>
<sequence>MAQHLTNMEITEISLVDEPANEDAKVVIVKSKSGPAADAGGSKKPVPMAKIAGAVIAAIEEMTPQIVEKAMAEGFSADPEVADAAAAIVKETVMDMEAVTKALEEAEAKLDALEKRATEAEASVKAMDDIIKAKDEEIAKAKKKPAKADAKDDGNDTEPDADEDDAEVMKSLPESIRKQLADGREAREQLAKAKADAEKAEAIEKAKALNVGDAEKVGGLLLRIKKGLTTPADADEIEGVLKTASKIAAQSPLFKSIGTSDASEGTPDEVLKAKAEEIQKKSDGKMTFAQAYDRALIENPGVYNEYLAKRR</sequence>
<dbReference type="EMBL" id="LR798285">
    <property type="protein sequence ID" value="CAB5220374.1"/>
    <property type="molecule type" value="Genomic_DNA"/>
</dbReference>
<evidence type="ECO:0000313" key="2">
    <source>
        <dbReference type="EMBL" id="CAB5220374.1"/>
    </source>
</evidence>
<gene>
    <name evidence="2" type="ORF">UFOVP233_60</name>
</gene>
<evidence type="ECO:0000256" key="1">
    <source>
        <dbReference type="SAM" id="MobiDB-lite"/>
    </source>
</evidence>